<dbReference type="InterPro" id="IPR036249">
    <property type="entry name" value="Thioredoxin-like_sf"/>
</dbReference>
<dbReference type="AlphaFoldDB" id="A0A0L0SWJ9"/>
<evidence type="ECO:0000313" key="2">
    <source>
        <dbReference type="EMBL" id="KNE66719.1"/>
    </source>
</evidence>
<dbReference type="SUPFAM" id="SSF52540">
    <property type="entry name" value="P-loop containing nucleoside triphosphate hydrolases"/>
    <property type="match status" value="1"/>
</dbReference>
<dbReference type="Proteomes" id="UP000054350">
    <property type="component" value="Unassembled WGS sequence"/>
</dbReference>
<protein>
    <recommendedName>
        <fullName evidence="1">G domain-containing protein</fullName>
    </recommendedName>
</protein>
<evidence type="ECO:0000313" key="3">
    <source>
        <dbReference type="Proteomes" id="UP000054350"/>
    </source>
</evidence>
<accession>A0A0L0SWJ9</accession>
<sequence length="518" mass="55090">MSFRTAQDDHRGAIADAAADDAVMDEAAPPTNANALWSTSHIFLGTSGAGKSTLANAVAGLPVFATGLCPIGITQDVQYHDLGDGVRLIDTPGIDVENNPEADVAHLLARVPHGRQATVVLVVQIGGEWHRVSDEDKELARIVQTKVAAMAGRDARCAVVFNNATYAARKAIAADPRSFLRQVFDTWTVDDIGTVPSMVVPWFVDAAGDDNVMLPPNVQTDLRAFIESLPLMMLESLHTNATAQQALQLPNEEPQRDGINERPSPGLPWSFALSTFSHTPLAAAAAVSSSSSFAAAAAAPPAASGSALTSTHRSEWLAAQYRGYKDQRWLLVDVYDPSNLGALARSRDVWDNEAVKSIILDQFVFIQVPVCENTEGAEHVVIYEPSTGKRLAMIGGERDRTVKYRKAALLNDPNDVAEFLLEFTAENGVPDEKGGVSVWSGVLARERVSSVPVEATTVGEQVPRPGLQEIEEIGFQTALWASLQGTSVQEEVSADAQASSSGSFPASGAGGVGIMGLQ</sequence>
<dbReference type="VEuPathDB" id="FungiDB:AMAG_11217"/>
<organism evidence="2 3">
    <name type="scientific">Allomyces macrogynus (strain ATCC 38327)</name>
    <name type="common">Allomyces javanicus var. macrogynus</name>
    <dbReference type="NCBI Taxonomy" id="578462"/>
    <lineage>
        <taxon>Eukaryota</taxon>
        <taxon>Fungi</taxon>
        <taxon>Fungi incertae sedis</taxon>
        <taxon>Blastocladiomycota</taxon>
        <taxon>Blastocladiomycetes</taxon>
        <taxon>Blastocladiales</taxon>
        <taxon>Blastocladiaceae</taxon>
        <taxon>Allomyces</taxon>
    </lineage>
</organism>
<dbReference type="InterPro" id="IPR006073">
    <property type="entry name" value="GTP-bd"/>
</dbReference>
<evidence type="ECO:0000259" key="1">
    <source>
        <dbReference type="Pfam" id="PF01926"/>
    </source>
</evidence>
<gene>
    <name evidence="2" type="ORF">AMAG_11217</name>
</gene>
<dbReference type="GO" id="GO:0005525">
    <property type="term" value="F:GTP binding"/>
    <property type="evidence" value="ECO:0007669"/>
    <property type="project" value="InterPro"/>
</dbReference>
<dbReference type="CDD" id="cd00882">
    <property type="entry name" value="Ras_like_GTPase"/>
    <property type="match status" value="1"/>
</dbReference>
<proteinExistence type="predicted"/>
<dbReference type="EMBL" id="GG745351">
    <property type="protein sequence ID" value="KNE66719.1"/>
    <property type="molecule type" value="Genomic_DNA"/>
</dbReference>
<dbReference type="OrthoDB" id="270602at2759"/>
<feature type="domain" description="G" evidence="1">
    <location>
        <begin position="42"/>
        <end position="145"/>
    </location>
</feature>
<dbReference type="InterPro" id="IPR027417">
    <property type="entry name" value="P-loop_NTPase"/>
</dbReference>
<dbReference type="Gene3D" id="3.40.30.10">
    <property type="entry name" value="Glutaredoxin"/>
    <property type="match status" value="1"/>
</dbReference>
<reference evidence="3" key="2">
    <citation type="submission" date="2009-11" db="EMBL/GenBank/DDBJ databases">
        <title>The Genome Sequence of Allomyces macrogynus strain ATCC 38327.</title>
        <authorList>
            <consortium name="The Broad Institute Genome Sequencing Platform"/>
            <person name="Russ C."/>
            <person name="Cuomo C."/>
            <person name="Shea T."/>
            <person name="Young S.K."/>
            <person name="Zeng Q."/>
            <person name="Koehrsen M."/>
            <person name="Haas B."/>
            <person name="Borodovsky M."/>
            <person name="Guigo R."/>
            <person name="Alvarado L."/>
            <person name="Berlin A."/>
            <person name="Borenstein D."/>
            <person name="Chen Z."/>
            <person name="Engels R."/>
            <person name="Freedman E."/>
            <person name="Gellesch M."/>
            <person name="Goldberg J."/>
            <person name="Griggs A."/>
            <person name="Gujja S."/>
            <person name="Heiman D."/>
            <person name="Hepburn T."/>
            <person name="Howarth C."/>
            <person name="Jen D."/>
            <person name="Larson L."/>
            <person name="Lewis B."/>
            <person name="Mehta T."/>
            <person name="Park D."/>
            <person name="Pearson M."/>
            <person name="Roberts A."/>
            <person name="Saif S."/>
            <person name="Shenoy N."/>
            <person name="Sisk P."/>
            <person name="Stolte C."/>
            <person name="Sykes S."/>
            <person name="Walk T."/>
            <person name="White J."/>
            <person name="Yandava C."/>
            <person name="Burger G."/>
            <person name="Gray M.W."/>
            <person name="Holland P.W.H."/>
            <person name="King N."/>
            <person name="Lang F.B.F."/>
            <person name="Roger A.J."/>
            <person name="Ruiz-Trillo I."/>
            <person name="Lander E."/>
            <person name="Nusbaum C."/>
        </authorList>
    </citation>
    <scope>NUCLEOTIDE SEQUENCE [LARGE SCALE GENOMIC DNA]</scope>
    <source>
        <strain evidence="3">ATCC 38327</strain>
    </source>
</reference>
<name>A0A0L0SWJ9_ALLM3</name>
<reference evidence="2 3" key="1">
    <citation type="submission" date="2009-11" db="EMBL/GenBank/DDBJ databases">
        <title>Annotation of Allomyces macrogynus ATCC 38327.</title>
        <authorList>
            <consortium name="The Broad Institute Genome Sequencing Platform"/>
            <person name="Russ C."/>
            <person name="Cuomo C."/>
            <person name="Burger G."/>
            <person name="Gray M.W."/>
            <person name="Holland P.W.H."/>
            <person name="King N."/>
            <person name="Lang F.B.F."/>
            <person name="Roger A.J."/>
            <person name="Ruiz-Trillo I."/>
            <person name="Young S.K."/>
            <person name="Zeng Q."/>
            <person name="Gargeya S."/>
            <person name="Fitzgerald M."/>
            <person name="Haas B."/>
            <person name="Abouelleil A."/>
            <person name="Alvarado L."/>
            <person name="Arachchi H.M."/>
            <person name="Berlin A."/>
            <person name="Chapman S.B."/>
            <person name="Gearin G."/>
            <person name="Goldberg J."/>
            <person name="Griggs A."/>
            <person name="Gujja S."/>
            <person name="Hansen M."/>
            <person name="Heiman D."/>
            <person name="Howarth C."/>
            <person name="Larimer J."/>
            <person name="Lui A."/>
            <person name="MacDonald P.J.P."/>
            <person name="McCowen C."/>
            <person name="Montmayeur A."/>
            <person name="Murphy C."/>
            <person name="Neiman D."/>
            <person name="Pearson M."/>
            <person name="Priest M."/>
            <person name="Roberts A."/>
            <person name="Saif S."/>
            <person name="Shea T."/>
            <person name="Sisk P."/>
            <person name="Stolte C."/>
            <person name="Sykes S."/>
            <person name="Wortman J."/>
            <person name="Nusbaum C."/>
            <person name="Birren B."/>
        </authorList>
    </citation>
    <scope>NUCLEOTIDE SEQUENCE [LARGE SCALE GENOMIC DNA]</scope>
    <source>
        <strain evidence="2 3">ATCC 38327</strain>
    </source>
</reference>
<dbReference type="Pfam" id="PF01926">
    <property type="entry name" value="MMR_HSR1"/>
    <property type="match status" value="1"/>
</dbReference>
<dbReference type="STRING" id="578462.A0A0L0SWJ9"/>
<dbReference type="SUPFAM" id="SSF52833">
    <property type="entry name" value="Thioredoxin-like"/>
    <property type="match status" value="1"/>
</dbReference>
<dbReference type="Gene3D" id="3.40.50.300">
    <property type="entry name" value="P-loop containing nucleotide triphosphate hydrolases"/>
    <property type="match status" value="1"/>
</dbReference>
<keyword evidence="3" id="KW-1185">Reference proteome</keyword>